<evidence type="ECO:0000259" key="1">
    <source>
        <dbReference type="Pfam" id="PF03070"/>
    </source>
</evidence>
<dbReference type="EMBL" id="AMZH03003162">
    <property type="protein sequence ID" value="RRT73219.1"/>
    <property type="molecule type" value="Genomic_DNA"/>
</dbReference>
<dbReference type="PANTHER" id="PTHR43198">
    <property type="entry name" value="BIFUNCTIONAL TH2 PROTEIN"/>
    <property type="match status" value="1"/>
</dbReference>
<proteinExistence type="predicted"/>
<dbReference type="Pfam" id="PF03070">
    <property type="entry name" value="TENA_THI-4"/>
    <property type="match status" value="1"/>
</dbReference>
<gene>
    <name evidence="2" type="ORF">B296_00003342</name>
</gene>
<dbReference type="GO" id="GO:0005829">
    <property type="term" value="C:cytosol"/>
    <property type="evidence" value="ECO:0007669"/>
    <property type="project" value="TreeGrafter"/>
</dbReference>
<evidence type="ECO:0000313" key="3">
    <source>
        <dbReference type="Proteomes" id="UP000287651"/>
    </source>
</evidence>
<organism evidence="2 3">
    <name type="scientific">Ensete ventricosum</name>
    <name type="common">Abyssinian banana</name>
    <name type="synonym">Musa ensete</name>
    <dbReference type="NCBI Taxonomy" id="4639"/>
    <lineage>
        <taxon>Eukaryota</taxon>
        <taxon>Viridiplantae</taxon>
        <taxon>Streptophyta</taxon>
        <taxon>Embryophyta</taxon>
        <taxon>Tracheophyta</taxon>
        <taxon>Spermatophyta</taxon>
        <taxon>Magnoliopsida</taxon>
        <taxon>Liliopsida</taxon>
        <taxon>Zingiberales</taxon>
        <taxon>Musaceae</taxon>
        <taxon>Ensete</taxon>
    </lineage>
</organism>
<dbReference type="Gene3D" id="1.20.910.10">
    <property type="entry name" value="Heme oxygenase-like"/>
    <property type="match status" value="1"/>
</dbReference>
<dbReference type="InterPro" id="IPR004305">
    <property type="entry name" value="Thiaminase-2/PQQC"/>
</dbReference>
<dbReference type="InterPro" id="IPR050967">
    <property type="entry name" value="Thiamine_Salvage_TenA"/>
</dbReference>
<dbReference type="GO" id="GO:0006772">
    <property type="term" value="P:thiamine metabolic process"/>
    <property type="evidence" value="ECO:0007669"/>
    <property type="project" value="UniProtKB-ARBA"/>
</dbReference>
<evidence type="ECO:0000313" key="2">
    <source>
        <dbReference type="EMBL" id="RRT73219.1"/>
    </source>
</evidence>
<protein>
    <recommendedName>
        <fullName evidence="1">Thiaminase-2/PQQC domain-containing protein</fullName>
    </recommendedName>
</protein>
<dbReference type="PANTHER" id="PTHR43198:SF5">
    <property type="entry name" value="BIFUNCTIONAL TENA-E PROTEIN"/>
    <property type="match status" value="1"/>
</dbReference>
<dbReference type="CDD" id="cd19357">
    <property type="entry name" value="TenA_E_At3g16990-like"/>
    <property type="match status" value="1"/>
</dbReference>
<dbReference type="SUPFAM" id="SSF48613">
    <property type="entry name" value="Heme oxygenase-like"/>
    <property type="match status" value="1"/>
</dbReference>
<dbReference type="Proteomes" id="UP000287651">
    <property type="component" value="Unassembled WGS sequence"/>
</dbReference>
<sequence length="193" mass="21977">MGRIASWVKSHRPMYDRATQHPFVIGISDGSVDLSAFRRWLAWKQSDDESDMEILLGGMASLSDELAWFRKEASKWDVKLVGIVPQKANLEYCSLMLPEVDYAVAITAFWAIETVYQESFSLCLDNGSKTPEELMETCQRWGSANFGHYCRSLQKIADRCLEKASSDIIQKAEEAFVCVLEHEVNFWNMSCGE</sequence>
<dbReference type="InterPro" id="IPR016084">
    <property type="entry name" value="Haem_Oase-like_multi-hlx"/>
</dbReference>
<comment type="caution">
    <text evidence="2">The sequence shown here is derived from an EMBL/GenBank/DDBJ whole genome shotgun (WGS) entry which is preliminary data.</text>
</comment>
<dbReference type="AlphaFoldDB" id="A0A427AAI3"/>
<accession>A0A427AAI3</accession>
<feature type="domain" description="Thiaminase-2/PQQC" evidence="1">
    <location>
        <begin position="42"/>
        <end position="192"/>
    </location>
</feature>
<reference evidence="2 3" key="1">
    <citation type="journal article" date="2014" name="Agronomy (Basel)">
        <title>A Draft Genome Sequence for Ensete ventricosum, the Drought-Tolerant Tree Against Hunger.</title>
        <authorList>
            <person name="Harrison J."/>
            <person name="Moore K.A."/>
            <person name="Paszkiewicz K."/>
            <person name="Jones T."/>
            <person name="Grant M."/>
            <person name="Ambacheew D."/>
            <person name="Muzemil S."/>
            <person name="Studholme D.J."/>
        </authorList>
    </citation>
    <scope>NUCLEOTIDE SEQUENCE [LARGE SCALE GENOMIC DNA]</scope>
</reference>
<name>A0A427AAI3_ENSVE</name>